<keyword evidence="1" id="KW-0479">Metal-binding</keyword>
<keyword evidence="7" id="KW-0539">Nucleus</keyword>
<dbReference type="InterPro" id="IPR007219">
    <property type="entry name" value="XnlR_reg_dom"/>
</dbReference>
<dbReference type="GO" id="GO:0003677">
    <property type="term" value="F:DNA binding"/>
    <property type="evidence" value="ECO:0007669"/>
    <property type="project" value="UniProtKB-KW"/>
</dbReference>
<dbReference type="GO" id="GO:0000981">
    <property type="term" value="F:DNA-binding transcription factor activity, RNA polymerase II-specific"/>
    <property type="evidence" value="ECO:0007669"/>
    <property type="project" value="InterPro"/>
</dbReference>
<dbReference type="PROSITE" id="PS50048">
    <property type="entry name" value="ZN2_CY6_FUNGAL_2"/>
    <property type="match status" value="1"/>
</dbReference>
<name>A0AA39GJQ6_SARSR</name>
<dbReference type="Gene3D" id="4.10.240.10">
    <property type="entry name" value="Zn(2)-C6 fungal-type DNA-binding domain"/>
    <property type="match status" value="1"/>
</dbReference>
<dbReference type="GO" id="GO:0006351">
    <property type="term" value="P:DNA-templated transcription"/>
    <property type="evidence" value="ECO:0007669"/>
    <property type="project" value="InterPro"/>
</dbReference>
<sequence length="892" mass="96527">MPADDGETPAEEVNASSGLGAAATGSQKERQRVTKACDHCNQIRTKCDGVSPCSRCIAYQVACTFDRKSRRNGRKKRRATPPLLGRHPWPRPGAVVPSESDLTSAGITASAGAVNPSEEDGEVTLSQPGQPIAGDSIQGTLPTGLVNSRPLLNIPVPQTPAEPGQRGGFDASYGYEQQLFGHLDGSGVSALPPYLDEYINPAWQGFSNEAHAACPDKSLFGGQTPAYSGVRSGHGFPRSDVGGLGGLNSRTPRSERSGAQTIREAVDVEYPVIIPLLPFCSHQISPPLACKLLEGYFSTFSDHDAYASSPFIITHVLRKQSFLSPTSFRDCKPALLSSMLLVAAQTVEMPFFGSAPTARHRLCQGLFELTVTLLSSNPPASRSPHGATTGEKTVIAQERRLVGSSQSLSVLAATRTIDDVIAYMHLAVISSAAESKSVGSHWWHTAVQLAKELKLNLELPSSAREPRSTSRGDAQQADNALIGTARSRLLQDTRVHQPVASSTTGADSTSPIGMVDNTITEDDGTAHVRAGFEDQEERRRVWWCLYVLDRHLAICYNSPLAIRDTDCQDLLWPLDDASWQAGAYWSDAAPGRRASHADLPGTAAMAGSSLVDRPKGSSAECIGPGIFGLFIPFAFILGQIIDARQLMSQPHYRTLRAKEIGHILQQEINGQLETFKATLDRLAIPSRGKDWDMTGQPQTGTPTTEPMAPTRLRYQRLMVTYGHYLYHILGVLLHSEWDLLTALNEHCDAGERSQMETSTAASANDGIVLSCATQAAEALQNVLSNDHELKFNPFLLGIFLVQGSYPLLVAASKDMQRASTQVLKACKITVRAHEASVATLHAEYQRKNRKLLLSAIEGIQYGPSAITREMTSLNERIIKLFRWSPGGRGLGL</sequence>
<comment type="similarity">
    <text evidence="8">Belongs to the xlnR/xlr1 family.</text>
</comment>
<keyword evidence="6" id="KW-0804">Transcription</keyword>
<dbReference type="AlphaFoldDB" id="A0AA39GJQ6"/>
<dbReference type="InterPro" id="IPR036864">
    <property type="entry name" value="Zn2-C6_fun-type_DNA-bd_sf"/>
</dbReference>
<organism evidence="11 12">
    <name type="scientific">Sarocladium strictum</name>
    <name type="common">Black bundle disease fungus</name>
    <name type="synonym">Acremonium strictum</name>
    <dbReference type="NCBI Taxonomy" id="5046"/>
    <lineage>
        <taxon>Eukaryota</taxon>
        <taxon>Fungi</taxon>
        <taxon>Dikarya</taxon>
        <taxon>Ascomycota</taxon>
        <taxon>Pezizomycotina</taxon>
        <taxon>Sordariomycetes</taxon>
        <taxon>Hypocreomycetidae</taxon>
        <taxon>Hypocreales</taxon>
        <taxon>Sarocladiaceae</taxon>
        <taxon>Sarocladium</taxon>
    </lineage>
</organism>
<dbReference type="Pfam" id="PF04082">
    <property type="entry name" value="Fungal_trans"/>
    <property type="match status" value="1"/>
</dbReference>
<evidence type="ECO:0000256" key="9">
    <source>
        <dbReference type="SAM" id="MobiDB-lite"/>
    </source>
</evidence>
<feature type="region of interest" description="Disordered" evidence="9">
    <location>
        <begin position="688"/>
        <end position="707"/>
    </location>
</feature>
<dbReference type="SMART" id="SM00066">
    <property type="entry name" value="GAL4"/>
    <property type="match status" value="1"/>
</dbReference>
<keyword evidence="4" id="KW-0238">DNA-binding</keyword>
<reference evidence="11" key="1">
    <citation type="submission" date="2022-10" db="EMBL/GenBank/DDBJ databases">
        <title>Determination and structural analysis of whole genome sequence of Sarocladium strictum F4-1.</title>
        <authorList>
            <person name="Hu L."/>
            <person name="Jiang Y."/>
        </authorList>
    </citation>
    <scope>NUCLEOTIDE SEQUENCE</scope>
    <source>
        <strain evidence="11">F4-1</strain>
    </source>
</reference>
<feature type="compositionally biased region" description="Low complexity" evidence="9">
    <location>
        <begin position="15"/>
        <end position="26"/>
    </location>
</feature>
<evidence type="ECO:0000313" key="11">
    <source>
        <dbReference type="EMBL" id="KAK0387297.1"/>
    </source>
</evidence>
<feature type="region of interest" description="Disordered" evidence="9">
    <location>
        <begin position="1"/>
        <end position="33"/>
    </location>
</feature>
<comment type="caution">
    <text evidence="11">The sequence shown here is derived from an EMBL/GenBank/DDBJ whole genome shotgun (WGS) entry which is preliminary data.</text>
</comment>
<dbReference type="SUPFAM" id="SSF57701">
    <property type="entry name" value="Zn2/Cys6 DNA-binding domain"/>
    <property type="match status" value="1"/>
</dbReference>
<dbReference type="Proteomes" id="UP001175261">
    <property type="component" value="Unassembled WGS sequence"/>
</dbReference>
<keyword evidence="3" id="KW-0805">Transcription regulation</keyword>
<evidence type="ECO:0000256" key="2">
    <source>
        <dbReference type="ARBA" id="ARBA00022833"/>
    </source>
</evidence>
<evidence type="ECO:0000256" key="6">
    <source>
        <dbReference type="ARBA" id="ARBA00023163"/>
    </source>
</evidence>
<dbReference type="PANTHER" id="PTHR47663:SF1">
    <property type="entry name" value="XYLANOLYTIC TRANSCRIPTIONAL ACTIVATOR XLNR-RELATED"/>
    <property type="match status" value="1"/>
</dbReference>
<feature type="compositionally biased region" description="Acidic residues" evidence="9">
    <location>
        <begin position="1"/>
        <end position="10"/>
    </location>
</feature>
<dbReference type="SMART" id="SM00906">
    <property type="entry name" value="Fungal_trans"/>
    <property type="match status" value="1"/>
</dbReference>
<dbReference type="CDD" id="cd12148">
    <property type="entry name" value="fungal_TF_MHR"/>
    <property type="match status" value="1"/>
</dbReference>
<keyword evidence="5" id="KW-0010">Activator</keyword>
<evidence type="ECO:0000256" key="7">
    <source>
        <dbReference type="ARBA" id="ARBA00023242"/>
    </source>
</evidence>
<feature type="compositionally biased region" description="Polar residues" evidence="9">
    <location>
        <begin position="499"/>
        <end position="511"/>
    </location>
</feature>
<dbReference type="InterPro" id="IPR051439">
    <property type="entry name" value="XlnR/Xlr1"/>
</dbReference>
<evidence type="ECO:0000256" key="4">
    <source>
        <dbReference type="ARBA" id="ARBA00023125"/>
    </source>
</evidence>
<gene>
    <name evidence="11" type="ORF">NLU13_5610</name>
</gene>
<evidence type="ECO:0000313" key="12">
    <source>
        <dbReference type="Proteomes" id="UP001175261"/>
    </source>
</evidence>
<protein>
    <recommendedName>
        <fullName evidence="10">Zn(2)-C6 fungal-type domain-containing protein</fullName>
    </recommendedName>
</protein>
<feature type="region of interest" description="Disordered" evidence="9">
    <location>
        <begin position="493"/>
        <end position="513"/>
    </location>
</feature>
<evidence type="ECO:0000256" key="3">
    <source>
        <dbReference type="ARBA" id="ARBA00023015"/>
    </source>
</evidence>
<feature type="compositionally biased region" description="Basic residues" evidence="9">
    <location>
        <begin position="68"/>
        <end position="79"/>
    </location>
</feature>
<accession>A0AA39GJQ6</accession>
<dbReference type="GO" id="GO:0008270">
    <property type="term" value="F:zinc ion binding"/>
    <property type="evidence" value="ECO:0007669"/>
    <property type="project" value="InterPro"/>
</dbReference>
<feature type="compositionally biased region" description="Low complexity" evidence="9">
    <location>
        <begin position="694"/>
        <end position="704"/>
    </location>
</feature>
<evidence type="ECO:0000259" key="10">
    <source>
        <dbReference type="PROSITE" id="PS50048"/>
    </source>
</evidence>
<dbReference type="Pfam" id="PF00172">
    <property type="entry name" value="Zn_clus"/>
    <property type="match status" value="1"/>
</dbReference>
<evidence type="ECO:0000256" key="5">
    <source>
        <dbReference type="ARBA" id="ARBA00023159"/>
    </source>
</evidence>
<dbReference type="CDD" id="cd00067">
    <property type="entry name" value="GAL4"/>
    <property type="match status" value="1"/>
</dbReference>
<keyword evidence="2" id="KW-0862">Zinc</keyword>
<dbReference type="PANTHER" id="PTHR47663">
    <property type="entry name" value="XYLANOLYTIC TRANSCRIPTIONAL ACTIVATOR XLNR-RELATED"/>
    <property type="match status" value="1"/>
</dbReference>
<proteinExistence type="inferred from homology"/>
<keyword evidence="12" id="KW-1185">Reference proteome</keyword>
<feature type="domain" description="Zn(2)-C6 fungal-type" evidence="10">
    <location>
        <begin position="36"/>
        <end position="65"/>
    </location>
</feature>
<evidence type="ECO:0000256" key="1">
    <source>
        <dbReference type="ARBA" id="ARBA00022723"/>
    </source>
</evidence>
<evidence type="ECO:0000256" key="8">
    <source>
        <dbReference type="ARBA" id="ARBA00037990"/>
    </source>
</evidence>
<dbReference type="EMBL" id="JAPDFR010000004">
    <property type="protein sequence ID" value="KAK0387297.1"/>
    <property type="molecule type" value="Genomic_DNA"/>
</dbReference>
<dbReference type="InterPro" id="IPR001138">
    <property type="entry name" value="Zn2Cys6_DnaBD"/>
</dbReference>
<feature type="region of interest" description="Disordered" evidence="9">
    <location>
        <begin position="68"/>
        <end position="99"/>
    </location>
</feature>